<dbReference type="KEGG" id="osu:NT6N_25010"/>
<proteinExistence type="predicted"/>
<name>A0AAT9FN92_9BACT</name>
<dbReference type="CDD" id="cd00118">
    <property type="entry name" value="LysM"/>
    <property type="match status" value="1"/>
</dbReference>
<feature type="compositionally biased region" description="Basic residues" evidence="1">
    <location>
        <begin position="131"/>
        <end position="145"/>
    </location>
</feature>
<reference evidence="3" key="1">
    <citation type="submission" date="2024-07" db="EMBL/GenBank/DDBJ databases">
        <title>Complete genome sequence of Verrucomicrobiaceae bacterium NT6N.</title>
        <authorList>
            <person name="Huang C."/>
            <person name="Takami H."/>
            <person name="Hamasaki K."/>
        </authorList>
    </citation>
    <scope>NUCLEOTIDE SEQUENCE</scope>
    <source>
        <strain evidence="3">NT6N</strain>
    </source>
</reference>
<evidence type="ECO:0000256" key="1">
    <source>
        <dbReference type="SAM" id="MobiDB-lite"/>
    </source>
</evidence>
<sequence length="195" mass="20581">MRGFVISAFSTMVLLPFLLTSCGDGGGSVAENRSNRGYNPGVGPFDSSGNYVERWADDKSKGTWWRSSTAKPSAVASIPSTPTPPVGGPTAVASNVTPQPPVTRPSTRPTPPVGSGVRPTPQPRPTVVSRPKPKPKPVAKTKPKSKPPITHVIKKGDTLYGLSRKYGASVTAIQRANGLKGTNLSIGKRLLIPRY</sequence>
<feature type="region of interest" description="Disordered" evidence="1">
    <location>
        <begin position="59"/>
        <end position="151"/>
    </location>
</feature>
<dbReference type="PROSITE" id="PS51257">
    <property type="entry name" value="PROKAR_LIPOPROTEIN"/>
    <property type="match status" value="1"/>
</dbReference>
<feature type="compositionally biased region" description="Pro residues" evidence="1">
    <location>
        <begin position="98"/>
        <end position="112"/>
    </location>
</feature>
<dbReference type="Gene3D" id="3.10.350.10">
    <property type="entry name" value="LysM domain"/>
    <property type="match status" value="1"/>
</dbReference>
<dbReference type="PROSITE" id="PS51782">
    <property type="entry name" value="LYSM"/>
    <property type="match status" value="1"/>
</dbReference>
<gene>
    <name evidence="3" type="ORF">NT6N_25010</name>
</gene>
<feature type="compositionally biased region" description="Low complexity" evidence="1">
    <location>
        <begin position="113"/>
        <end position="130"/>
    </location>
</feature>
<dbReference type="InterPro" id="IPR036779">
    <property type="entry name" value="LysM_dom_sf"/>
</dbReference>
<dbReference type="SUPFAM" id="SSF54106">
    <property type="entry name" value="LysM domain"/>
    <property type="match status" value="1"/>
</dbReference>
<protein>
    <recommendedName>
        <fullName evidence="2">LysM domain-containing protein</fullName>
    </recommendedName>
</protein>
<accession>A0AAT9FN92</accession>
<evidence type="ECO:0000313" key="3">
    <source>
        <dbReference type="EMBL" id="BDS07461.1"/>
    </source>
</evidence>
<dbReference type="InterPro" id="IPR018392">
    <property type="entry name" value="LysM"/>
</dbReference>
<dbReference type="AlphaFoldDB" id="A0AAT9FN92"/>
<evidence type="ECO:0000259" key="2">
    <source>
        <dbReference type="PROSITE" id="PS51782"/>
    </source>
</evidence>
<dbReference type="SMART" id="SM00257">
    <property type="entry name" value="LysM"/>
    <property type="match status" value="1"/>
</dbReference>
<dbReference type="EMBL" id="AP026866">
    <property type="protein sequence ID" value="BDS07461.1"/>
    <property type="molecule type" value="Genomic_DNA"/>
</dbReference>
<organism evidence="3">
    <name type="scientific">Oceaniferula spumae</name>
    <dbReference type="NCBI Taxonomy" id="2979115"/>
    <lineage>
        <taxon>Bacteria</taxon>
        <taxon>Pseudomonadati</taxon>
        <taxon>Verrucomicrobiota</taxon>
        <taxon>Verrucomicrobiia</taxon>
        <taxon>Verrucomicrobiales</taxon>
        <taxon>Verrucomicrobiaceae</taxon>
        <taxon>Oceaniferula</taxon>
    </lineage>
</organism>
<dbReference type="Pfam" id="PF01476">
    <property type="entry name" value="LysM"/>
    <property type="match status" value="1"/>
</dbReference>
<feature type="domain" description="LysM" evidence="2">
    <location>
        <begin position="149"/>
        <end position="192"/>
    </location>
</feature>